<protein>
    <recommendedName>
        <fullName evidence="5">Hydantoin racemase</fullName>
    </recommendedName>
</protein>
<feature type="region of interest" description="Disordered" evidence="2">
    <location>
        <begin position="1"/>
        <end position="21"/>
    </location>
</feature>
<gene>
    <name evidence="3" type="ORF">FRACA_2400007</name>
</gene>
<name>A0A2I2KRS6_9ACTN</name>
<dbReference type="GO" id="GO:0047661">
    <property type="term" value="F:amino-acid racemase activity"/>
    <property type="evidence" value="ECO:0007669"/>
    <property type="project" value="InterPro"/>
</dbReference>
<reference evidence="3 4" key="1">
    <citation type="submission" date="2017-06" db="EMBL/GenBank/DDBJ databases">
        <authorList>
            <person name="Kim H.J."/>
            <person name="Triplett B.A."/>
        </authorList>
    </citation>
    <scope>NUCLEOTIDE SEQUENCE [LARGE SCALE GENOMIC DNA]</scope>
    <source>
        <strain evidence="3">FRACA_ARgP5</strain>
    </source>
</reference>
<dbReference type="AlphaFoldDB" id="A0A2I2KRS6"/>
<feature type="compositionally biased region" description="Low complexity" evidence="2">
    <location>
        <begin position="9"/>
        <end position="20"/>
    </location>
</feature>
<dbReference type="Gene3D" id="3.40.50.12500">
    <property type="match status" value="1"/>
</dbReference>
<accession>A0A2I2KRS6</accession>
<comment type="similarity">
    <text evidence="1">Belongs to the HyuE racemase family.</text>
</comment>
<dbReference type="Proteomes" id="UP000234331">
    <property type="component" value="Unassembled WGS sequence"/>
</dbReference>
<evidence type="ECO:0000313" key="3">
    <source>
        <dbReference type="EMBL" id="SNQ48360.1"/>
    </source>
</evidence>
<proteinExistence type="inferred from homology"/>
<evidence type="ECO:0000256" key="2">
    <source>
        <dbReference type="SAM" id="MobiDB-lite"/>
    </source>
</evidence>
<dbReference type="EMBL" id="FZMO01000158">
    <property type="protein sequence ID" value="SNQ48360.1"/>
    <property type="molecule type" value="Genomic_DNA"/>
</dbReference>
<evidence type="ECO:0000313" key="4">
    <source>
        <dbReference type="Proteomes" id="UP000234331"/>
    </source>
</evidence>
<sequence>MSEANGNDTTGTRGTTGTTGAMSAVDAPVRIWHQSMATLAEFGPYQDLLATHIAAVAPAGVTVDVHGISATSYGGRAPAHVLRYPYLRQVIQTQAIDLCRQAQAEGYDAVALATFGDPYLRECRSMVDIPIASMPESALAVAGTLAGRAALISLGPGGVGRLRELVDGFGVSSRVSGIHPLNPPVAEDILVRLMSEPTLGAFAESLEAVGREAAAAGAEILIPAEGALNELLWSRRVTTLAGLPVLDGLGVTLAYTTMLVHLRRAGGLGTSRVSTYATPPADWVAEIENAVGEARGGTR</sequence>
<keyword evidence="4" id="KW-1185">Reference proteome</keyword>
<evidence type="ECO:0000256" key="1">
    <source>
        <dbReference type="ARBA" id="ARBA00038414"/>
    </source>
</evidence>
<dbReference type="InterPro" id="IPR015942">
    <property type="entry name" value="Asp/Glu/hydantoin_racemase"/>
</dbReference>
<evidence type="ECO:0008006" key="5">
    <source>
        <dbReference type="Google" id="ProtNLM"/>
    </source>
</evidence>
<dbReference type="Pfam" id="PF01177">
    <property type="entry name" value="Asp_Glu_race"/>
    <property type="match status" value="1"/>
</dbReference>
<organism evidence="3 4">
    <name type="scientific">Frankia canadensis</name>
    <dbReference type="NCBI Taxonomy" id="1836972"/>
    <lineage>
        <taxon>Bacteria</taxon>
        <taxon>Bacillati</taxon>
        <taxon>Actinomycetota</taxon>
        <taxon>Actinomycetes</taxon>
        <taxon>Frankiales</taxon>
        <taxon>Frankiaceae</taxon>
        <taxon>Frankia</taxon>
    </lineage>
</organism>
<dbReference type="InterPro" id="IPR053714">
    <property type="entry name" value="Iso_Racemase_Enz_sf"/>
</dbReference>